<reference evidence="3" key="1">
    <citation type="submission" date="2017-06" db="EMBL/GenBank/DDBJ databases">
        <title>Whole genome sequence of Laribacter hongkongensis LHGZ1.</title>
        <authorList>
            <person name="Chen D."/>
            <person name="Wu H."/>
            <person name="Chen J."/>
        </authorList>
    </citation>
    <scope>NUCLEOTIDE SEQUENCE [LARGE SCALE GENOMIC DNA]</scope>
    <source>
        <strain evidence="3">LHGZ1</strain>
    </source>
</reference>
<dbReference type="Proteomes" id="UP000197424">
    <property type="component" value="Chromosome"/>
</dbReference>
<feature type="transmembrane region" description="Helical" evidence="1">
    <location>
        <begin position="188"/>
        <end position="214"/>
    </location>
</feature>
<dbReference type="OrthoDB" id="5295665at2"/>
<evidence type="ECO:0000313" key="2">
    <source>
        <dbReference type="EMBL" id="ASJ24374.1"/>
    </source>
</evidence>
<protein>
    <recommendedName>
        <fullName evidence="4">NnrS family protein</fullName>
    </recommendedName>
</protein>
<name>A0A248LIT6_9NEIS</name>
<accession>A0A248LIT6</accession>
<sequence length="428" mass="46306">MTPVLPEYDKAPPFWLPLAFMLAAPCWLLATVPIVAALPAAPPARFWPDVLALTHMLTLGVLGNVMIGALWQLLAVTAGMPVAHPRRLFWAVHPPLQLGCLLLATGFRLGLSPAWLQAGASLLVPALLIPAWFGLSGLIRHPVRGAPHKGMGIALCGLMLVVLTGLAMVLLLGGYLSLPLDTLLDVHVLWGMLGWIFMLVLSVARMIIPLFLITPGWKQHGLIQESVFFGLFCLASAGLMAGLSAVVSWLVVIAGGLLVLVCLHLFLMVGRCKRRLDPSRSGWQASLVWAVLAAACGMAVVPDSEWNQALPVLTGFLWLGGFGLGTVLNMQGKILPFLAWLNLGLQGLPRKRLPTTHAFMSEASHRRLLYLHAVWTFCGIGWVLGGIPLPLAVASAGLGLYWAWLAGKLLYRYLHCKGFLCRHELDAM</sequence>
<dbReference type="AlphaFoldDB" id="A0A248LIT6"/>
<feature type="transmembrane region" description="Helical" evidence="1">
    <location>
        <begin position="368"/>
        <end position="385"/>
    </location>
</feature>
<feature type="transmembrane region" description="Helical" evidence="1">
    <location>
        <begin position="14"/>
        <end position="38"/>
    </location>
</feature>
<gene>
    <name evidence="2" type="ORF">LHGZ1_1543</name>
</gene>
<evidence type="ECO:0000256" key="1">
    <source>
        <dbReference type="SAM" id="Phobius"/>
    </source>
</evidence>
<feature type="transmembrane region" description="Helical" evidence="1">
    <location>
        <begin position="391"/>
        <end position="411"/>
    </location>
</feature>
<feature type="transmembrane region" description="Helical" evidence="1">
    <location>
        <begin position="115"/>
        <end position="139"/>
    </location>
</feature>
<proteinExistence type="predicted"/>
<keyword evidence="1" id="KW-0812">Transmembrane</keyword>
<feature type="transmembrane region" description="Helical" evidence="1">
    <location>
        <begin position="308"/>
        <end position="328"/>
    </location>
</feature>
<keyword evidence="1" id="KW-0472">Membrane</keyword>
<evidence type="ECO:0008006" key="4">
    <source>
        <dbReference type="Google" id="ProtNLM"/>
    </source>
</evidence>
<dbReference type="EMBL" id="CP022115">
    <property type="protein sequence ID" value="ASJ24374.1"/>
    <property type="molecule type" value="Genomic_DNA"/>
</dbReference>
<feature type="transmembrane region" description="Helical" evidence="1">
    <location>
        <begin position="50"/>
        <end position="76"/>
    </location>
</feature>
<feature type="transmembrane region" description="Helical" evidence="1">
    <location>
        <begin position="249"/>
        <end position="270"/>
    </location>
</feature>
<keyword evidence="1" id="KW-1133">Transmembrane helix</keyword>
<feature type="transmembrane region" description="Helical" evidence="1">
    <location>
        <begin position="282"/>
        <end position="302"/>
    </location>
</feature>
<feature type="transmembrane region" description="Helical" evidence="1">
    <location>
        <begin position="151"/>
        <end position="176"/>
    </location>
</feature>
<evidence type="ECO:0000313" key="3">
    <source>
        <dbReference type="Proteomes" id="UP000197424"/>
    </source>
</evidence>
<organism evidence="2 3">
    <name type="scientific">Laribacter hongkongensis</name>
    <dbReference type="NCBI Taxonomy" id="168471"/>
    <lineage>
        <taxon>Bacteria</taxon>
        <taxon>Pseudomonadati</taxon>
        <taxon>Pseudomonadota</taxon>
        <taxon>Betaproteobacteria</taxon>
        <taxon>Neisseriales</taxon>
        <taxon>Aquaspirillaceae</taxon>
        <taxon>Laribacter</taxon>
    </lineage>
</organism>
<feature type="transmembrane region" description="Helical" evidence="1">
    <location>
        <begin position="226"/>
        <end position="243"/>
    </location>
</feature>
<dbReference type="RefSeq" id="WP_088860705.1">
    <property type="nucleotide sequence ID" value="NZ_CP022115.1"/>
</dbReference>